<dbReference type="OrthoDB" id="6159439at2759"/>
<accession>A0A7D9DJ55</accession>
<reference evidence="3" key="1">
    <citation type="submission" date="2020-04" db="EMBL/GenBank/DDBJ databases">
        <authorList>
            <person name="Alioto T."/>
            <person name="Alioto T."/>
            <person name="Gomez Garrido J."/>
        </authorList>
    </citation>
    <scope>NUCLEOTIDE SEQUENCE</scope>
    <source>
        <strain evidence="3">A484AB</strain>
    </source>
</reference>
<sequence length="132" mass="14880">MARPVGISAEDYEAAMILLSMKGSGSTEKRVSPGIACERNVSGRLPMIVVSPWAEGQVLPLVNPYILWHDLDCGKRHGFTLEELKALKDLYASSGGYPTVLERRSLMLRFGLSREKVFGWFQNRRAREKRNL</sequence>
<comment type="subcellular location">
    <subcellularLocation>
        <location evidence="1 2">Nucleus</location>
    </subcellularLocation>
</comment>
<evidence type="ECO:0000256" key="2">
    <source>
        <dbReference type="RuleBase" id="RU000682"/>
    </source>
</evidence>
<feature type="DNA-binding region" description="Homeobox" evidence="1">
    <location>
        <begin position="77"/>
        <end position="132"/>
    </location>
</feature>
<dbReference type="SUPFAM" id="SSF46689">
    <property type="entry name" value="Homeodomain-like"/>
    <property type="match status" value="1"/>
</dbReference>
<keyword evidence="1 2" id="KW-0371">Homeobox</keyword>
<dbReference type="Gene3D" id="1.10.10.60">
    <property type="entry name" value="Homeodomain-like"/>
    <property type="match status" value="1"/>
</dbReference>
<dbReference type="Proteomes" id="UP001152795">
    <property type="component" value="Unassembled WGS sequence"/>
</dbReference>
<dbReference type="AlphaFoldDB" id="A0A7D9DJ55"/>
<dbReference type="GO" id="GO:0003677">
    <property type="term" value="F:DNA binding"/>
    <property type="evidence" value="ECO:0007669"/>
    <property type="project" value="UniProtKB-UniRule"/>
</dbReference>
<evidence type="ECO:0000256" key="1">
    <source>
        <dbReference type="PROSITE-ProRule" id="PRU00108"/>
    </source>
</evidence>
<name>A0A7D9DJ55_PARCT</name>
<dbReference type="PROSITE" id="PS50071">
    <property type="entry name" value="HOMEOBOX_2"/>
    <property type="match status" value="1"/>
</dbReference>
<protein>
    <submittedName>
        <fullName evidence="3">Homeobox domain</fullName>
    </submittedName>
</protein>
<dbReference type="InterPro" id="IPR009057">
    <property type="entry name" value="Homeodomain-like_sf"/>
</dbReference>
<dbReference type="Pfam" id="PF00046">
    <property type="entry name" value="Homeodomain"/>
    <property type="match status" value="1"/>
</dbReference>
<evidence type="ECO:0000313" key="3">
    <source>
        <dbReference type="EMBL" id="CAB3987111.1"/>
    </source>
</evidence>
<dbReference type="CDD" id="cd00086">
    <property type="entry name" value="homeodomain"/>
    <property type="match status" value="1"/>
</dbReference>
<organism evidence="3 4">
    <name type="scientific">Paramuricea clavata</name>
    <name type="common">Red gorgonian</name>
    <name type="synonym">Violescent sea-whip</name>
    <dbReference type="NCBI Taxonomy" id="317549"/>
    <lineage>
        <taxon>Eukaryota</taxon>
        <taxon>Metazoa</taxon>
        <taxon>Cnidaria</taxon>
        <taxon>Anthozoa</taxon>
        <taxon>Octocorallia</taxon>
        <taxon>Malacalcyonacea</taxon>
        <taxon>Plexauridae</taxon>
        <taxon>Paramuricea</taxon>
    </lineage>
</organism>
<dbReference type="InterPro" id="IPR001356">
    <property type="entry name" value="HD"/>
</dbReference>
<dbReference type="SMART" id="SM00389">
    <property type="entry name" value="HOX"/>
    <property type="match status" value="1"/>
</dbReference>
<dbReference type="GO" id="GO:0005634">
    <property type="term" value="C:nucleus"/>
    <property type="evidence" value="ECO:0007669"/>
    <property type="project" value="UniProtKB-SubCell"/>
</dbReference>
<evidence type="ECO:0000313" key="4">
    <source>
        <dbReference type="Proteomes" id="UP001152795"/>
    </source>
</evidence>
<dbReference type="EMBL" id="CACRXK020001122">
    <property type="protein sequence ID" value="CAB3987111.1"/>
    <property type="molecule type" value="Genomic_DNA"/>
</dbReference>
<keyword evidence="4" id="KW-1185">Reference proteome</keyword>
<proteinExistence type="predicted"/>
<gene>
    <name evidence="3" type="ORF">PACLA_8A078472</name>
</gene>
<keyword evidence="1 2" id="KW-0238">DNA-binding</keyword>
<keyword evidence="1 2" id="KW-0539">Nucleus</keyword>
<comment type="caution">
    <text evidence="3">The sequence shown here is derived from an EMBL/GenBank/DDBJ whole genome shotgun (WGS) entry which is preliminary data.</text>
</comment>